<keyword evidence="8 13" id="KW-0406">Ion transport</keyword>
<evidence type="ECO:0000256" key="11">
    <source>
        <dbReference type="ARBA" id="ARBA00023310"/>
    </source>
</evidence>
<evidence type="ECO:0000313" key="15">
    <source>
        <dbReference type="Proteomes" id="UP000320948"/>
    </source>
</evidence>
<comment type="subcellular location">
    <subcellularLocation>
        <location evidence="13">Cell membrane</location>
        <topology evidence="13">Peripheral membrane protein</topology>
    </subcellularLocation>
    <subcellularLocation>
        <location evidence="2">Membrane</location>
        <topology evidence="2">Peripheral membrane protein</topology>
    </subcellularLocation>
    <subcellularLocation>
        <location evidence="12">Thylakoid</location>
    </subcellularLocation>
</comment>
<keyword evidence="6" id="KW-0997">Cell inner membrane</keyword>
<dbReference type="Proteomes" id="UP000320948">
    <property type="component" value="Unassembled WGS sequence"/>
</dbReference>
<evidence type="ECO:0000256" key="9">
    <source>
        <dbReference type="ARBA" id="ARBA00023136"/>
    </source>
</evidence>
<evidence type="ECO:0000313" key="14">
    <source>
        <dbReference type="EMBL" id="TKW61870.1"/>
    </source>
</evidence>
<dbReference type="SUPFAM" id="SSF52943">
    <property type="entry name" value="ATP synthase (F1-ATPase), gamma subunit"/>
    <property type="match status" value="1"/>
</dbReference>
<dbReference type="Pfam" id="PF00231">
    <property type="entry name" value="ATP-synt"/>
    <property type="match status" value="1"/>
</dbReference>
<evidence type="ECO:0000256" key="4">
    <source>
        <dbReference type="ARBA" id="ARBA00022448"/>
    </source>
</evidence>
<evidence type="ECO:0000256" key="8">
    <source>
        <dbReference type="ARBA" id="ARBA00023065"/>
    </source>
</evidence>
<dbReference type="NCBIfam" id="TIGR01146">
    <property type="entry name" value="ATPsyn_F1gamma"/>
    <property type="match status" value="1"/>
</dbReference>
<dbReference type="GO" id="GO:0046933">
    <property type="term" value="F:proton-transporting ATP synthase activity, rotational mechanism"/>
    <property type="evidence" value="ECO:0007669"/>
    <property type="project" value="UniProtKB-UniRule"/>
</dbReference>
<keyword evidence="7 13" id="KW-0375">Hydrogen ion transport</keyword>
<evidence type="ECO:0000256" key="7">
    <source>
        <dbReference type="ARBA" id="ARBA00022781"/>
    </source>
</evidence>
<organism evidence="14 15">
    <name type="scientific">Blastochloris viridis</name>
    <name type="common">Rhodopseudomonas viridis</name>
    <dbReference type="NCBI Taxonomy" id="1079"/>
    <lineage>
        <taxon>Bacteria</taxon>
        <taxon>Pseudomonadati</taxon>
        <taxon>Pseudomonadota</taxon>
        <taxon>Alphaproteobacteria</taxon>
        <taxon>Hyphomicrobiales</taxon>
        <taxon>Blastochloridaceae</taxon>
        <taxon>Blastochloris</taxon>
    </lineage>
</organism>
<evidence type="ECO:0000256" key="13">
    <source>
        <dbReference type="HAMAP-Rule" id="MF_00815"/>
    </source>
</evidence>
<dbReference type="PROSITE" id="PS00153">
    <property type="entry name" value="ATPASE_GAMMA"/>
    <property type="match status" value="1"/>
</dbReference>
<evidence type="ECO:0000256" key="12">
    <source>
        <dbReference type="ARBA" id="ARBA00060385"/>
    </source>
</evidence>
<evidence type="ECO:0000256" key="2">
    <source>
        <dbReference type="ARBA" id="ARBA00004170"/>
    </source>
</evidence>
<dbReference type="PANTHER" id="PTHR11693">
    <property type="entry name" value="ATP SYNTHASE GAMMA CHAIN"/>
    <property type="match status" value="1"/>
</dbReference>
<dbReference type="AlphaFoldDB" id="A0A6N4R6A5"/>
<keyword evidence="9 13" id="KW-0472">Membrane</keyword>
<comment type="function">
    <text evidence="1 13">Produces ATP from ADP in the presence of a proton gradient across the membrane. The gamma chain is believed to be important in regulating ATPase activity and the flow of protons through the CF(0) complex.</text>
</comment>
<dbReference type="PANTHER" id="PTHR11693:SF22">
    <property type="entry name" value="ATP SYNTHASE SUBUNIT GAMMA, MITOCHONDRIAL"/>
    <property type="match status" value="1"/>
</dbReference>
<dbReference type="CDD" id="cd12151">
    <property type="entry name" value="F1-ATPase_gamma"/>
    <property type="match status" value="1"/>
</dbReference>
<evidence type="ECO:0000256" key="10">
    <source>
        <dbReference type="ARBA" id="ARBA00023196"/>
    </source>
</evidence>
<keyword evidence="10 13" id="KW-0139">CF(1)</keyword>
<gene>
    <name evidence="13" type="primary">atpG</name>
    <name evidence="14" type="ORF">DI628_04415</name>
</gene>
<evidence type="ECO:0000256" key="3">
    <source>
        <dbReference type="ARBA" id="ARBA00007681"/>
    </source>
</evidence>
<keyword evidence="5 13" id="KW-1003">Cell membrane</keyword>
<evidence type="ECO:0000256" key="1">
    <source>
        <dbReference type="ARBA" id="ARBA00003456"/>
    </source>
</evidence>
<protein>
    <recommendedName>
        <fullName evidence="13">ATP synthase gamma chain</fullName>
    </recommendedName>
    <alternativeName>
        <fullName evidence="13">ATP synthase F1 sector gamma subunit</fullName>
    </alternativeName>
    <alternativeName>
        <fullName evidence="13">F-ATPase gamma subunit</fullName>
    </alternativeName>
</protein>
<dbReference type="PIRSF" id="PIRSF039089">
    <property type="entry name" value="ATP_synthase_gamma"/>
    <property type="match status" value="1"/>
</dbReference>
<comment type="similarity">
    <text evidence="3 13">Belongs to the ATPase gamma chain family.</text>
</comment>
<dbReference type="PRINTS" id="PR00126">
    <property type="entry name" value="ATPASEGAMMA"/>
</dbReference>
<dbReference type="GO" id="GO:0045259">
    <property type="term" value="C:proton-transporting ATP synthase complex"/>
    <property type="evidence" value="ECO:0007669"/>
    <property type="project" value="UniProtKB-KW"/>
</dbReference>
<evidence type="ECO:0000256" key="5">
    <source>
        <dbReference type="ARBA" id="ARBA00022475"/>
    </source>
</evidence>
<dbReference type="FunFam" id="1.10.287.80:FF:000003">
    <property type="entry name" value="ATP synthase gamma chain, chloroplastic"/>
    <property type="match status" value="1"/>
</dbReference>
<keyword evidence="4 13" id="KW-0813">Transport</keyword>
<comment type="subunit">
    <text evidence="13">F-type ATPases have 2 components, CF(1) - the catalytic core - and CF(0) - the membrane proton channel. CF(1) has five subunits: alpha(3), beta(3), gamma(1), delta(1), epsilon(1). CF(0) has three main subunits: a, b and c.</text>
</comment>
<dbReference type="FunFam" id="1.10.287.80:FF:000001">
    <property type="entry name" value="ATP synthase gamma chain"/>
    <property type="match status" value="1"/>
</dbReference>
<proteinExistence type="inferred from homology"/>
<dbReference type="HAMAP" id="MF_00815">
    <property type="entry name" value="ATP_synth_gamma_bact"/>
    <property type="match status" value="1"/>
</dbReference>
<evidence type="ECO:0000256" key="6">
    <source>
        <dbReference type="ARBA" id="ARBA00022519"/>
    </source>
</evidence>
<dbReference type="EMBL" id="VAFM01000001">
    <property type="protein sequence ID" value="TKW61870.1"/>
    <property type="molecule type" value="Genomic_DNA"/>
</dbReference>
<reference evidence="14 15" key="1">
    <citation type="journal article" date="2017" name="Nat. Commun.">
        <title>In situ click chemistry generation of cyclooxygenase-2 inhibitors.</title>
        <authorList>
            <person name="Bhardwaj A."/>
            <person name="Kaur J."/>
            <person name="Wuest M."/>
            <person name="Wuest F."/>
        </authorList>
    </citation>
    <scope>NUCLEOTIDE SEQUENCE [LARGE SCALE GENOMIC DNA]</scope>
    <source>
        <strain evidence="14">S2_018_000_R2_106</strain>
    </source>
</reference>
<accession>A0A6N4R6A5</accession>
<sequence>MPSLKALRSRIKSVKNTRQITKTMKMVAAAKVRRARTAVENARPYAAHLANILGNIAVGADNSAPLLLTGREQVKTVALVVCGSDRGLCGGLNSNLLKAATQWIETRKATGQTIKVVAVGRKIEAGMKSAYPELLQKSFTDMGRNVEFAHAQTIAQDMLEQFNTGDLDEVHLMSSQMLSMLTQQPIVHQLIPFAVAAKAEGEIVSAPEFEPSEDVVLEHLLPLNLNMQVFTALLESSASEQAARMTAMDAATRNAGEMIKKLSVQYNRSRQAAITKELIEIISGAEAL</sequence>
<comment type="caution">
    <text evidence="14">The sequence shown here is derived from an EMBL/GenBank/DDBJ whole genome shotgun (WGS) entry which is preliminary data.</text>
</comment>
<dbReference type="GO" id="GO:0009579">
    <property type="term" value="C:thylakoid"/>
    <property type="evidence" value="ECO:0007669"/>
    <property type="project" value="UniProtKB-SubCell"/>
</dbReference>
<dbReference type="InterPro" id="IPR023632">
    <property type="entry name" value="ATP_synth_F1_gsu_CS"/>
</dbReference>
<dbReference type="GO" id="GO:0042777">
    <property type="term" value="P:proton motive force-driven plasma membrane ATP synthesis"/>
    <property type="evidence" value="ECO:0007669"/>
    <property type="project" value="UniProtKB-UniRule"/>
</dbReference>
<keyword evidence="11 13" id="KW-0066">ATP synthesis</keyword>
<dbReference type="Gene3D" id="3.40.1380.10">
    <property type="match status" value="1"/>
</dbReference>
<name>A0A6N4R6A5_BLAVI</name>
<dbReference type="NCBIfam" id="NF004146">
    <property type="entry name" value="PRK05621.1-4"/>
    <property type="match status" value="1"/>
</dbReference>
<dbReference type="GO" id="GO:0005524">
    <property type="term" value="F:ATP binding"/>
    <property type="evidence" value="ECO:0007669"/>
    <property type="project" value="UniProtKB-UniRule"/>
</dbReference>
<dbReference type="InterPro" id="IPR000131">
    <property type="entry name" value="ATP_synth_F1_gsu"/>
</dbReference>
<dbReference type="InterPro" id="IPR035968">
    <property type="entry name" value="ATP_synth_F1_ATPase_gsu"/>
</dbReference>
<dbReference type="GO" id="GO:0005886">
    <property type="term" value="C:plasma membrane"/>
    <property type="evidence" value="ECO:0007669"/>
    <property type="project" value="UniProtKB-SubCell"/>
</dbReference>
<dbReference type="Gene3D" id="1.10.287.80">
    <property type="entry name" value="ATP synthase, gamma subunit, helix hairpin domain"/>
    <property type="match status" value="1"/>
</dbReference>